<dbReference type="OrthoDB" id="2288096at2759"/>
<gene>
    <name evidence="1" type="ORF">DM01DRAFT_255700</name>
</gene>
<proteinExistence type="predicted"/>
<reference evidence="1 2" key="1">
    <citation type="submission" date="2016-07" db="EMBL/GenBank/DDBJ databases">
        <title>Pervasive Adenine N6-methylation of Active Genes in Fungi.</title>
        <authorList>
            <consortium name="DOE Joint Genome Institute"/>
            <person name="Mondo S.J."/>
            <person name="Dannebaum R.O."/>
            <person name="Kuo R.C."/>
            <person name="Labutti K."/>
            <person name="Haridas S."/>
            <person name="Kuo A."/>
            <person name="Salamov A."/>
            <person name="Ahrendt S.R."/>
            <person name="Lipzen A."/>
            <person name="Sullivan W."/>
            <person name="Andreopoulos W.B."/>
            <person name="Clum A."/>
            <person name="Lindquist E."/>
            <person name="Daum C."/>
            <person name="Ramamoorthy G.K."/>
            <person name="Gryganskyi A."/>
            <person name="Culley D."/>
            <person name="Magnuson J.K."/>
            <person name="James T.Y."/>
            <person name="O'Malley M.A."/>
            <person name="Stajich J.E."/>
            <person name="Spatafora J.W."/>
            <person name="Visel A."/>
            <person name="Grigoriev I.V."/>
        </authorList>
    </citation>
    <scope>NUCLEOTIDE SEQUENCE [LARGE SCALE GENOMIC DNA]</scope>
    <source>
        <strain evidence="1 2">NRRL 3301</strain>
    </source>
</reference>
<dbReference type="EMBL" id="MCGT01000029">
    <property type="protein sequence ID" value="ORX48477.1"/>
    <property type="molecule type" value="Genomic_DNA"/>
</dbReference>
<sequence length="294" mass="33496">NLTHVLVLNKHQHSPLATKIFPPCVLDNLASSLCKESTNLDIKIDDDDFLVLTKSVNQLSMGTATRDDTFEKLIAMSVKFDYSFKRVVRAIANWTSELWINYLDPLLSNLFSDPDRQINLRWTNTLPTEGGAARPDAILSEKRRLQHDTAIGHGEAKRYQGNANNFSLCIDTLRLIIFNKNAIDVHALDAAIAFQVNGFSLTFFFTRLVAYGTYVFFEIARFRLPQSLEDLHTFVTWKNLKLLLAVNDAVSRLCKRPTHARTISSWYRETLPSLQDLVDTSKDQTRTCVMHFGQ</sequence>
<keyword evidence="2" id="KW-1185">Reference proteome</keyword>
<evidence type="ECO:0000313" key="2">
    <source>
        <dbReference type="Proteomes" id="UP000242146"/>
    </source>
</evidence>
<organism evidence="1 2">
    <name type="scientific">Hesseltinella vesiculosa</name>
    <dbReference type="NCBI Taxonomy" id="101127"/>
    <lineage>
        <taxon>Eukaryota</taxon>
        <taxon>Fungi</taxon>
        <taxon>Fungi incertae sedis</taxon>
        <taxon>Mucoromycota</taxon>
        <taxon>Mucoromycotina</taxon>
        <taxon>Mucoromycetes</taxon>
        <taxon>Mucorales</taxon>
        <taxon>Cunninghamellaceae</taxon>
        <taxon>Hesseltinella</taxon>
    </lineage>
</organism>
<feature type="non-terminal residue" evidence="1">
    <location>
        <position position="1"/>
    </location>
</feature>
<comment type="caution">
    <text evidence="1">The sequence shown here is derived from an EMBL/GenBank/DDBJ whole genome shotgun (WGS) entry which is preliminary data.</text>
</comment>
<evidence type="ECO:0000313" key="1">
    <source>
        <dbReference type="EMBL" id="ORX48477.1"/>
    </source>
</evidence>
<protein>
    <submittedName>
        <fullName evidence="1">Uncharacterized protein</fullName>
    </submittedName>
</protein>
<dbReference type="AlphaFoldDB" id="A0A1X2G9G3"/>
<accession>A0A1X2G9G3</accession>
<dbReference type="Proteomes" id="UP000242146">
    <property type="component" value="Unassembled WGS sequence"/>
</dbReference>
<name>A0A1X2G9G3_9FUNG</name>